<reference evidence="1" key="1">
    <citation type="journal article" date="2015" name="Nature">
        <title>Complex archaea that bridge the gap between prokaryotes and eukaryotes.</title>
        <authorList>
            <person name="Spang A."/>
            <person name="Saw J.H."/>
            <person name="Jorgensen S.L."/>
            <person name="Zaremba-Niedzwiedzka K."/>
            <person name="Martijn J."/>
            <person name="Lind A.E."/>
            <person name="van Eijk R."/>
            <person name="Schleper C."/>
            <person name="Guy L."/>
            <person name="Ettema T.J."/>
        </authorList>
    </citation>
    <scope>NUCLEOTIDE SEQUENCE</scope>
</reference>
<accession>A0A0F9I2F8</accession>
<evidence type="ECO:0000313" key="1">
    <source>
        <dbReference type="EMBL" id="KKM21717.1"/>
    </source>
</evidence>
<protein>
    <recommendedName>
        <fullName evidence="2">DOD-type homing endonuclease domain-containing protein</fullName>
    </recommendedName>
</protein>
<dbReference type="Gene3D" id="1.10.10.60">
    <property type="entry name" value="Homeodomain-like"/>
    <property type="match status" value="2"/>
</dbReference>
<name>A0A0F9I2F8_9ZZZZ</name>
<dbReference type="SUPFAM" id="SSF55608">
    <property type="entry name" value="Homing endonucleases"/>
    <property type="match status" value="2"/>
</dbReference>
<evidence type="ECO:0008006" key="2">
    <source>
        <dbReference type="Google" id="ProtNLM"/>
    </source>
</evidence>
<gene>
    <name evidence="1" type="ORF">LCGC14_1632610</name>
</gene>
<organism evidence="1">
    <name type="scientific">marine sediment metagenome</name>
    <dbReference type="NCBI Taxonomy" id="412755"/>
    <lineage>
        <taxon>unclassified sequences</taxon>
        <taxon>metagenomes</taxon>
        <taxon>ecological metagenomes</taxon>
    </lineage>
</organism>
<proteinExistence type="predicted"/>
<dbReference type="InterPro" id="IPR027434">
    <property type="entry name" value="Homing_endonucl"/>
</dbReference>
<dbReference type="AlphaFoldDB" id="A0A0F9I2F8"/>
<comment type="caution">
    <text evidence="1">The sequence shown here is derived from an EMBL/GenBank/DDBJ whole genome shotgun (WGS) entry which is preliminary data.</text>
</comment>
<dbReference type="Gene3D" id="3.10.28.10">
    <property type="entry name" value="Homing endonucleases"/>
    <property type="match status" value="1"/>
</dbReference>
<dbReference type="EMBL" id="LAZR01013494">
    <property type="protein sequence ID" value="KKM21717.1"/>
    <property type="molecule type" value="Genomic_DNA"/>
</dbReference>
<sequence>MFIKQRLSQDKAKIVKFYQDGESTCQLGKEFKCSSASVYLFLRDDCNIKMRERPHLFEIHIDIIKLYNEGKSGYAIAKELNIASSTAQRYMKELNLDVSHNSKIRKDPLINHAYEIVQLYNNGMGCYKLAKKYNCAESSIIRLLRKMGLKSNKYLITYDVNKRFFDNIQTEQQAYVYGFFVGDGCNYQKNGVVQIGICDLDILTTIKNVMKFTGKIYTEKRQKKHQIFYRIYIGSRYMSNRLAEIGCPERKSFKTFFPNESILPHNLVKHYIRGLTDADGSFHKQTHSNLMIWTLAGYKPLLVGIQEFLQDELNIVVHLYKHSTIHILRVAKQADLSILINWLYKDSTIYLQRKYNKIKHLLTQDKEKI</sequence>